<keyword evidence="8" id="KW-1185">Reference proteome</keyword>
<evidence type="ECO:0000313" key="8">
    <source>
        <dbReference type="Proteomes" id="UP001220324"/>
    </source>
</evidence>
<dbReference type="SUPFAM" id="SSF144091">
    <property type="entry name" value="Rhomboid-like"/>
    <property type="match status" value="1"/>
</dbReference>
<dbReference type="GO" id="GO:0016020">
    <property type="term" value="C:membrane"/>
    <property type="evidence" value="ECO:0007669"/>
    <property type="project" value="UniProtKB-SubCell"/>
</dbReference>
<keyword evidence="3 6" id="KW-1133">Transmembrane helix</keyword>
<dbReference type="InterPro" id="IPR035952">
    <property type="entry name" value="Rhomboid-like_sf"/>
</dbReference>
<evidence type="ECO:0000256" key="5">
    <source>
        <dbReference type="SAM" id="MobiDB-lite"/>
    </source>
</evidence>
<evidence type="ECO:0000313" key="7">
    <source>
        <dbReference type="EMBL" id="KAJ5532824.1"/>
    </source>
</evidence>
<evidence type="ECO:0000256" key="6">
    <source>
        <dbReference type="SAM" id="Phobius"/>
    </source>
</evidence>
<comment type="caution">
    <text evidence="7">The sequence shown here is derived from an EMBL/GenBank/DDBJ whole genome shotgun (WGS) entry which is preliminary data.</text>
</comment>
<evidence type="ECO:0000256" key="2">
    <source>
        <dbReference type="ARBA" id="ARBA00022692"/>
    </source>
</evidence>
<proteinExistence type="predicted"/>
<reference evidence="7 8" key="1">
    <citation type="journal article" date="2023" name="IMA Fungus">
        <title>Comparative genomic study of the Penicillium genus elucidates a diverse pangenome and 15 lateral gene transfer events.</title>
        <authorList>
            <person name="Petersen C."/>
            <person name="Sorensen T."/>
            <person name="Nielsen M.R."/>
            <person name="Sondergaard T.E."/>
            <person name="Sorensen J.L."/>
            <person name="Fitzpatrick D.A."/>
            <person name="Frisvad J.C."/>
            <person name="Nielsen K.L."/>
        </authorList>
    </citation>
    <scope>NUCLEOTIDE SEQUENCE [LARGE SCALE GENOMIC DNA]</scope>
    <source>
        <strain evidence="7 8">IBT 35679</strain>
    </source>
</reference>
<accession>A0AAD6CPX3</accession>
<feature type="transmembrane region" description="Helical" evidence="6">
    <location>
        <begin position="54"/>
        <end position="76"/>
    </location>
</feature>
<keyword evidence="4 6" id="KW-0472">Membrane</keyword>
<sequence>MLTSGFTNTPLTKSLLIYTIASSIALSILDIKHLASIHVSPHFWPYAQFWRALFWQIAGFTNSTEALFAAMLVYHLRVVERAWGKRKMATFLITTLPYTTLLPPLLLTLVARPLSLNYFNYLPSGPTATIFAMLAQYHATIPYVYRYRIGTTAASSTTTNPGPNDTAPTPKPTPKGLTLLLSDKSTTYLVAAQLALSQFPAMLLPSAVGWIVGMAWRAELLPGLSPSATGFRVPAWIVGERERRSGAGTGSAAERERYEDLRRRLEGEAAASSSGLEGGSGRRRNVGDGEEGSRQGNGGLMERLRGAW</sequence>
<dbReference type="PANTHER" id="PTHR43066">
    <property type="entry name" value="RHOMBOID-RELATED PROTEIN"/>
    <property type="match status" value="1"/>
</dbReference>
<comment type="subcellular location">
    <subcellularLocation>
        <location evidence="1">Membrane</location>
        <topology evidence="1">Multi-pass membrane protein</topology>
    </subcellularLocation>
</comment>
<dbReference type="PANTHER" id="PTHR43066:SF21">
    <property type="entry name" value="UBIQUITIN-ASSOCIATED DOMAIN-CONTAINING PROTEIN 2"/>
    <property type="match status" value="1"/>
</dbReference>
<protein>
    <recommendedName>
        <fullName evidence="9">DSC E3 ubiquitin ligase complex subunit 2</fullName>
    </recommendedName>
</protein>
<dbReference type="AlphaFoldDB" id="A0AAD6CPX3"/>
<feature type="region of interest" description="Disordered" evidence="5">
    <location>
        <begin position="266"/>
        <end position="308"/>
    </location>
</feature>
<gene>
    <name evidence="7" type="ORF">N7494_009376</name>
</gene>
<dbReference type="GO" id="GO:0004252">
    <property type="term" value="F:serine-type endopeptidase activity"/>
    <property type="evidence" value="ECO:0007669"/>
    <property type="project" value="TreeGrafter"/>
</dbReference>
<keyword evidence="2 6" id="KW-0812">Transmembrane</keyword>
<evidence type="ECO:0008006" key="9">
    <source>
        <dbReference type="Google" id="ProtNLM"/>
    </source>
</evidence>
<evidence type="ECO:0000256" key="1">
    <source>
        <dbReference type="ARBA" id="ARBA00004141"/>
    </source>
</evidence>
<name>A0AAD6CPX3_9EURO</name>
<evidence type="ECO:0000256" key="3">
    <source>
        <dbReference type="ARBA" id="ARBA00022989"/>
    </source>
</evidence>
<organism evidence="7 8">
    <name type="scientific">Penicillium frequentans</name>
    <dbReference type="NCBI Taxonomy" id="3151616"/>
    <lineage>
        <taxon>Eukaryota</taxon>
        <taxon>Fungi</taxon>
        <taxon>Dikarya</taxon>
        <taxon>Ascomycota</taxon>
        <taxon>Pezizomycotina</taxon>
        <taxon>Eurotiomycetes</taxon>
        <taxon>Eurotiomycetidae</taxon>
        <taxon>Eurotiales</taxon>
        <taxon>Aspergillaceae</taxon>
        <taxon>Penicillium</taxon>
    </lineage>
</organism>
<feature type="transmembrane region" description="Helical" evidence="6">
    <location>
        <begin position="127"/>
        <end position="145"/>
    </location>
</feature>
<evidence type="ECO:0000256" key="4">
    <source>
        <dbReference type="ARBA" id="ARBA00023136"/>
    </source>
</evidence>
<dbReference type="EMBL" id="JAQIZZ010000007">
    <property type="protein sequence ID" value="KAJ5532824.1"/>
    <property type="molecule type" value="Genomic_DNA"/>
</dbReference>
<feature type="transmembrane region" description="Helical" evidence="6">
    <location>
        <begin position="88"/>
        <end position="107"/>
    </location>
</feature>
<dbReference type="Proteomes" id="UP001220324">
    <property type="component" value="Unassembled WGS sequence"/>
</dbReference>